<dbReference type="OrthoDB" id="676614at2"/>
<evidence type="ECO:0008006" key="3">
    <source>
        <dbReference type="Google" id="ProtNLM"/>
    </source>
</evidence>
<organism evidence="1 2">
    <name type="scientific">Thermoflavifilum aggregans</name>
    <dbReference type="NCBI Taxonomy" id="454188"/>
    <lineage>
        <taxon>Bacteria</taxon>
        <taxon>Pseudomonadati</taxon>
        <taxon>Bacteroidota</taxon>
        <taxon>Chitinophagia</taxon>
        <taxon>Chitinophagales</taxon>
        <taxon>Chitinophagaceae</taxon>
        <taxon>Thermoflavifilum</taxon>
    </lineage>
</organism>
<evidence type="ECO:0000313" key="1">
    <source>
        <dbReference type="EMBL" id="PJJ74613.1"/>
    </source>
</evidence>
<comment type="caution">
    <text evidence="1">The sequence shown here is derived from an EMBL/GenBank/DDBJ whole genome shotgun (WGS) entry which is preliminary data.</text>
</comment>
<gene>
    <name evidence="1" type="ORF">BXY57_0174</name>
</gene>
<dbReference type="Proteomes" id="UP000230000">
    <property type="component" value="Unassembled WGS sequence"/>
</dbReference>
<proteinExistence type="predicted"/>
<accession>A0A2M9CRT6</accession>
<dbReference type="InterPro" id="IPR047690">
    <property type="entry name" value="IPExxxVDY_fam"/>
</dbReference>
<keyword evidence="2" id="KW-1185">Reference proteome</keyword>
<sequence length="150" mass="18157">MKTSQPKILKLDEQQLVEQFFESTQLIGMVSDLPDYELCWHLNQDLNTNFRVNLDLEIAWKQNRRTYFFTVFEYLDARLLNVHYLYNNHKQGMALLPEVKHLNYIWMIKGPYFTTNEREGLLMDLKQLPYIRMAVELSREELKNRRNLIL</sequence>
<evidence type="ECO:0000313" key="2">
    <source>
        <dbReference type="Proteomes" id="UP000230000"/>
    </source>
</evidence>
<dbReference type="NCBIfam" id="NF033205">
    <property type="entry name" value="IPExxxVDY"/>
    <property type="match status" value="1"/>
</dbReference>
<dbReference type="RefSeq" id="WP_100313321.1">
    <property type="nucleotide sequence ID" value="NZ_PGFG01000001.1"/>
</dbReference>
<name>A0A2M9CRT6_9BACT</name>
<dbReference type="AlphaFoldDB" id="A0A2M9CRT6"/>
<reference evidence="1 2" key="1">
    <citation type="submission" date="2017-11" db="EMBL/GenBank/DDBJ databases">
        <title>Genomic Encyclopedia of Archaeal and Bacterial Type Strains, Phase II (KMG-II): From Individual Species to Whole Genera.</title>
        <authorList>
            <person name="Goeker M."/>
        </authorList>
    </citation>
    <scope>NUCLEOTIDE SEQUENCE [LARGE SCALE GENOMIC DNA]</scope>
    <source>
        <strain evidence="1 2">DSM 27268</strain>
    </source>
</reference>
<dbReference type="EMBL" id="PGFG01000001">
    <property type="protein sequence ID" value="PJJ74613.1"/>
    <property type="molecule type" value="Genomic_DNA"/>
</dbReference>
<protein>
    <recommendedName>
        <fullName evidence="3">IPExxxVDY family protein</fullName>
    </recommendedName>
</protein>